<protein>
    <submittedName>
        <fullName evidence="2">Acyl-CoA dehydrogenase, middle domain</fullName>
    </submittedName>
</protein>
<dbReference type="SUPFAM" id="SSF56645">
    <property type="entry name" value="Acyl-CoA dehydrogenase NM domain-like"/>
    <property type="match status" value="1"/>
</dbReference>
<keyword evidence="3" id="KW-1185">Reference proteome</keyword>
<comment type="caution">
    <text evidence="2">The sequence shown here is derived from an EMBL/GenBank/DDBJ whole genome shotgun (WGS) entry which is preliminary data.</text>
</comment>
<organism evidence="2 3">
    <name type="scientific">Myxococcus fulvus</name>
    <dbReference type="NCBI Taxonomy" id="33"/>
    <lineage>
        <taxon>Bacteria</taxon>
        <taxon>Pseudomonadati</taxon>
        <taxon>Myxococcota</taxon>
        <taxon>Myxococcia</taxon>
        <taxon>Myxococcales</taxon>
        <taxon>Cystobacterineae</taxon>
        <taxon>Myxococcaceae</taxon>
        <taxon>Myxococcus</taxon>
    </lineage>
</organism>
<dbReference type="EMBL" id="FOIB01000008">
    <property type="protein sequence ID" value="SEU28713.1"/>
    <property type="molecule type" value="Genomic_DNA"/>
</dbReference>
<dbReference type="Proteomes" id="UP000183760">
    <property type="component" value="Unassembled WGS sequence"/>
</dbReference>
<evidence type="ECO:0000313" key="2">
    <source>
        <dbReference type="EMBL" id="SEU28713.1"/>
    </source>
</evidence>
<name>A0ABY1CP86_MYXFU</name>
<dbReference type="Gene3D" id="2.40.110.10">
    <property type="entry name" value="Butyryl-CoA Dehydrogenase, subunit A, domain 2"/>
    <property type="match status" value="1"/>
</dbReference>
<dbReference type="Pfam" id="PF02770">
    <property type="entry name" value="Acyl-CoA_dh_M"/>
    <property type="match status" value="1"/>
</dbReference>
<dbReference type="InterPro" id="IPR009100">
    <property type="entry name" value="AcylCoA_DH/oxidase_NM_dom_sf"/>
</dbReference>
<reference evidence="2 3" key="1">
    <citation type="submission" date="2016-10" db="EMBL/GenBank/DDBJ databases">
        <authorList>
            <person name="Varghese N."/>
            <person name="Submissions S."/>
        </authorList>
    </citation>
    <scope>NUCLEOTIDE SEQUENCE [LARGE SCALE GENOMIC DNA]</scope>
    <source>
        <strain evidence="2 3">DSM 16525</strain>
    </source>
</reference>
<feature type="domain" description="Acyl-CoA oxidase/dehydrogenase middle" evidence="1">
    <location>
        <begin position="90"/>
        <end position="185"/>
    </location>
</feature>
<accession>A0ABY1CP86</accession>
<proteinExistence type="predicted"/>
<dbReference type="InterPro" id="IPR046373">
    <property type="entry name" value="Acyl-CoA_Oxase/DH_mid-dom_sf"/>
</dbReference>
<gene>
    <name evidence="2" type="ORF">SAMN05443572_10861</name>
</gene>
<evidence type="ECO:0000313" key="3">
    <source>
        <dbReference type="Proteomes" id="UP000183760"/>
    </source>
</evidence>
<dbReference type="InterPro" id="IPR006091">
    <property type="entry name" value="Acyl-CoA_Oxase/DH_mid-dom"/>
</dbReference>
<sequence length="325" mass="35287">MGLESGVTYDAPVNAILNFLLTEPPEAFALDSIEAWWRRHVELVSRFPEPADLALAGGFRADRLGYAFSSGYQAALRFLFPGLPVDKPVALCATEPMGGHPNAIQTRLETTASGFSLTGEKAFVTLGTRAEVLLVVATEGQDEQGRNRLRMVTVDAKRVGIVVSELPELPFVPEVPHAELRLEGVAVSKDEVLPGDGYARYLKPFRTVEDCHVQLGLLGWLIQLARRCGWPEAVREELLSLAVMMRGLAQADPTAASTHVALGGGLALVNRALTSIEPLWAQVDVPTRERWERDRRLLGVAGKVRAKRLEAARVKLAGGSPTPDA</sequence>
<evidence type="ECO:0000259" key="1">
    <source>
        <dbReference type="Pfam" id="PF02770"/>
    </source>
</evidence>